<organism evidence="1 2">
    <name type="scientific">Sphingomonas oleivorans</name>
    <dbReference type="NCBI Taxonomy" id="1735121"/>
    <lineage>
        <taxon>Bacteria</taxon>
        <taxon>Pseudomonadati</taxon>
        <taxon>Pseudomonadota</taxon>
        <taxon>Alphaproteobacteria</taxon>
        <taxon>Sphingomonadales</taxon>
        <taxon>Sphingomonadaceae</taxon>
        <taxon>Sphingomonas</taxon>
    </lineage>
</organism>
<dbReference type="InterPro" id="IPR014509">
    <property type="entry name" value="YjdF-like"/>
</dbReference>
<reference evidence="1 2" key="1">
    <citation type="submission" date="2017-09" db="EMBL/GenBank/DDBJ databases">
        <title>Sphingomonas panjinensis sp.nov., isolated from oil-contaminated soil.</title>
        <authorList>
            <person name="Wang L."/>
            <person name="Chen L."/>
        </authorList>
    </citation>
    <scope>NUCLEOTIDE SEQUENCE [LARGE SCALE GENOMIC DNA]</scope>
    <source>
        <strain evidence="1 2">FW-11</strain>
    </source>
</reference>
<dbReference type="Proteomes" id="UP000244162">
    <property type="component" value="Unassembled WGS sequence"/>
</dbReference>
<dbReference type="InterPro" id="IPR058534">
    <property type="entry name" value="YjdF"/>
</dbReference>
<sequence length="197" mass="21866">MILLLALVILATSWGALYPRNTYLQHGPTAVLLLAAIPVLRRWPLSDAAVGCIFVFFLLHSIGARYSYSFVPYDDWARAIFAHDISGSFGFTRNHYDRLVHLCFGLLAIRPVREIASRHFGMSPRAALYVAPAFVLTCSALYEIIEWLVAVIMSPADAEAYNGQQGDMFDGQKDMALAALGTILATLWSRRSARQQA</sequence>
<protein>
    <recommendedName>
        <fullName evidence="3">DUF2238 domain-containing protein</fullName>
    </recommendedName>
</protein>
<comment type="caution">
    <text evidence="1">The sequence shown here is derived from an EMBL/GenBank/DDBJ whole genome shotgun (WGS) entry which is preliminary data.</text>
</comment>
<dbReference type="AlphaFoldDB" id="A0A2T5FTW1"/>
<evidence type="ECO:0000313" key="2">
    <source>
        <dbReference type="Proteomes" id="UP000244162"/>
    </source>
</evidence>
<keyword evidence="2" id="KW-1185">Reference proteome</keyword>
<accession>A0A2T5FTW1</accession>
<gene>
    <name evidence="1" type="ORF">CLG96_17775</name>
</gene>
<evidence type="ECO:0008006" key="3">
    <source>
        <dbReference type="Google" id="ProtNLM"/>
    </source>
</evidence>
<dbReference type="OrthoDB" id="9786473at2"/>
<dbReference type="Pfam" id="PF09997">
    <property type="entry name" value="DUF2238"/>
    <property type="match status" value="1"/>
</dbReference>
<dbReference type="EMBL" id="NWBU01000018">
    <property type="protein sequence ID" value="PTQ07503.1"/>
    <property type="molecule type" value="Genomic_DNA"/>
</dbReference>
<name>A0A2T5FTW1_9SPHN</name>
<evidence type="ECO:0000313" key="1">
    <source>
        <dbReference type="EMBL" id="PTQ07503.1"/>
    </source>
</evidence>
<dbReference type="PIRSF" id="PIRSF020606">
    <property type="entry name" value="UCP020606"/>
    <property type="match status" value="1"/>
</dbReference>
<proteinExistence type="predicted"/>